<sequence>MDNTNVLVDFRIIGDNYNIQEITDILLIKPSRYWKSGDDILQTGRKYDCTEWIFSTGYEETLDISTQIKKIKSIFLEKSNQLVSLREKYNLKYCIEIVIKIENNAVPAIYLDSEIINFAAIIGATFDFDTYINF</sequence>
<reference evidence="1 2" key="1">
    <citation type="submission" date="2020-08" db="EMBL/GenBank/DDBJ databases">
        <title>Draft genome sequencing of an Anaerocolumna strain isolated from anoxic soil subjected to BSD treatment.</title>
        <authorList>
            <person name="Uek A."/>
            <person name="Tonouchi A."/>
        </authorList>
    </citation>
    <scope>NUCLEOTIDE SEQUENCE [LARGE SCALE GENOMIC DNA]</scope>
    <source>
        <strain evidence="1 2">CTTW</strain>
    </source>
</reference>
<dbReference type="AlphaFoldDB" id="A0A7I8DLW4"/>
<name>A0A7I8DLW4_9FIRM</name>
<dbReference type="Proteomes" id="UP000515703">
    <property type="component" value="Chromosome"/>
</dbReference>
<dbReference type="KEGG" id="acht:bsdcttw_13450"/>
<protein>
    <recommendedName>
        <fullName evidence="3">DUF4279 domain-containing protein</fullName>
    </recommendedName>
</protein>
<evidence type="ECO:0000313" key="2">
    <source>
        <dbReference type="Proteomes" id="UP000515703"/>
    </source>
</evidence>
<evidence type="ECO:0000313" key="1">
    <source>
        <dbReference type="EMBL" id="BCJ98304.1"/>
    </source>
</evidence>
<keyword evidence="2" id="KW-1185">Reference proteome</keyword>
<gene>
    <name evidence="1" type="ORF">bsdcttw_13450</name>
</gene>
<reference evidence="1 2" key="2">
    <citation type="submission" date="2020-08" db="EMBL/GenBank/DDBJ databases">
        <authorList>
            <person name="Ueki A."/>
            <person name="Tonouchi A."/>
        </authorList>
    </citation>
    <scope>NUCLEOTIDE SEQUENCE [LARGE SCALE GENOMIC DNA]</scope>
    <source>
        <strain evidence="1 2">CTTW</strain>
    </source>
</reference>
<dbReference type="InterPro" id="IPR025459">
    <property type="entry name" value="DUF4279"/>
</dbReference>
<organism evidence="1 2">
    <name type="scientific">Anaerocolumna chitinilytica</name>
    <dbReference type="NCBI Taxonomy" id="1727145"/>
    <lineage>
        <taxon>Bacteria</taxon>
        <taxon>Bacillati</taxon>
        <taxon>Bacillota</taxon>
        <taxon>Clostridia</taxon>
        <taxon>Lachnospirales</taxon>
        <taxon>Lachnospiraceae</taxon>
        <taxon>Anaerocolumna</taxon>
    </lineage>
</organism>
<accession>A0A7I8DLW4</accession>
<proteinExistence type="predicted"/>
<dbReference type="RefSeq" id="WP_185258643.1">
    <property type="nucleotide sequence ID" value="NZ_AP023368.1"/>
</dbReference>
<dbReference type="EMBL" id="AP023368">
    <property type="protein sequence ID" value="BCJ98304.1"/>
    <property type="molecule type" value="Genomic_DNA"/>
</dbReference>
<evidence type="ECO:0008006" key="3">
    <source>
        <dbReference type="Google" id="ProtNLM"/>
    </source>
</evidence>
<dbReference type="Pfam" id="PF14106">
    <property type="entry name" value="DUF4279"/>
    <property type="match status" value="1"/>
</dbReference>